<protein>
    <recommendedName>
        <fullName evidence="4">Rho termination factor N-terminal domain-containing protein</fullName>
    </recommendedName>
</protein>
<dbReference type="EMBL" id="JARKIE010000036">
    <property type="protein sequence ID" value="KAJ7696042.1"/>
    <property type="molecule type" value="Genomic_DNA"/>
</dbReference>
<evidence type="ECO:0008006" key="4">
    <source>
        <dbReference type="Google" id="ProtNLM"/>
    </source>
</evidence>
<dbReference type="AlphaFoldDB" id="A0AAD7GI39"/>
<comment type="caution">
    <text evidence="2">The sequence shown here is derived from an EMBL/GenBank/DDBJ whole genome shotgun (WGS) entry which is preliminary data.</text>
</comment>
<reference evidence="2" key="1">
    <citation type="submission" date="2023-03" db="EMBL/GenBank/DDBJ databases">
        <title>Massive genome expansion in bonnet fungi (Mycena s.s.) driven by repeated elements and novel gene families across ecological guilds.</title>
        <authorList>
            <consortium name="Lawrence Berkeley National Laboratory"/>
            <person name="Harder C.B."/>
            <person name="Miyauchi S."/>
            <person name="Viragh M."/>
            <person name="Kuo A."/>
            <person name="Thoen E."/>
            <person name="Andreopoulos B."/>
            <person name="Lu D."/>
            <person name="Skrede I."/>
            <person name="Drula E."/>
            <person name="Henrissat B."/>
            <person name="Morin E."/>
            <person name="Kohler A."/>
            <person name="Barry K."/>
            <person name="LaButti K."/>
            <person name="Morin E."/>
            <person name="Salamov A."/>
            <person name="Lipzen A."/>
            <person name="Mereny Z."/>
            <person name="Hegedus B."/>
            <person name="Baldrian P."/>
            <person name="Stursova M."/>
            <person name="Weitz H."/>
            <person name="Taylor A."/>
            <person name="Grigoriev I.V."/>
            <person name="Nagy L.G."/>
            <person name="Martin F."/>
            <person name="Kauserud H."/>
        </authorList>
    </citation>
    <scope>NUCLEOTIDE SEQUENCE</scope>
    <source>
        <strain evidence="2">CBHHK067</strain>
    </source>
</reference>
<feature type="compositionally biased region" description="Pro residues" evidence="1">
    <location>
        <begin position="232"/>
        <end position="242"/>
    </location>
</feature>
<proteinExistence type="predicted"/>
<sequence length="865" mass="92966">MSTEAELKKLTVAQLKTLCKEKKITGYSKLAKDVLIQKLLGTASAPTATPASDTISSDSSESQVPPTQTAPTASPSRPPIQNPQSFKNPAESGSKPRPKKRKNPPASHESPAASTSTDVFKVPAIPQRLVQDPALPPVIPASSVSASANLPKKKKVTADPPTLNPAAPDTAPPSTIFTSASSAPPKKKKVNTDPPTINTAAPDTNPPSTSASSSAPSKKKKVTADSPTLNPAAPPDTTPPPTASASKKRNNVDDPSTASISAASKKPWKSTAEAATNAAVDNAITPSTTAAPKKKKKTTMITPTVSIPSSTATEVADTVPARVQTTSMPNIGETGVLIPPKEKPAAQLPNPSPTVLKRPSILTPTDPPPAKKQKVALLPSSKPHVTSKFVFPRTTTPATSAIVQPPVLTYDTVKRPQVPPKVAQKRFVPLVVRANKSPVPTFAVAPPPSSGTVPTVAKSSIVETLYHLDLPTSPPPFSLSTITLPPSLSQRKRVPRFSLLLSFVAEEDLRNCVLVSRMFRYAVYLSAFHRLARIFAGKRLSAMLVKYPQAMTNMWPYLKQRMQELSARKQTYTSSFLGRLFPSSTTNPISEHLWTSPDHERQIVIALRFLLTRLFFQVSVGGGKDGKGWTEGQIVDAQQLVQDEVWTITVRHSAASTESFYVLESTCEVLTATTDSASPGLPVRADWAAYIAHRASVHGLPAPRLLDYLSWTNHEEYLLGISRLWLKRIEGEGETGVAKRITAERYIFACVVGNSLSGRWMSSMQMAQDFAGLPEGVPARVKASPKVNLFLPAHHHVESLHFTAPMRAGLRRALHSALAVVQTPGREYFILRDNGMQVGCEEDGVAEVWMKILGCDNSGVASRRT</sequence>
<dbReference type="Proteomes" id="UP001221757">
    <property type="component" value="Unassembled WGS sequence"/>
</dbReference>
<feature type="compositionally biased region" description="Low complexity" evidence="1">
    <location>
        <begin position="42"/>
        <end position="75"/>
    </location>
</feature>
<evidence type="ECO:0000313" key="2">
    <source>
        <dbReference type="EMBL" id="KAJ7696042.1"/>
    </source>
</evidence>
<accession>A0AAD7GI39</accession>
<feature type="region of interest" description="Disordered" evidence="1">
    <location>
        <begin position="342"/>
        <end position="377"/>
    </location>
</feature>
<feature type="compositionally biased region" description="Polar residues" evidence="1">
    <location>
        <begin position="253"/>
        <end position="262"/>
    </location>
</feature>
<gene>
    <name evidence="2" type="ORF">B0H17DRAFT_1054693</name>
</gene>
<evidence type="ECO:0000313" key="3">
    <source>
        <dbReference type="Proteomes" id="UP001221757"/>
    </source>
</evidence>
<evidence type="ECO:0000256" key="1">
    <source>
        <dbReference type="SAM" id="MobiDB-lite"/>
    </source>
</evidence>
<feature type="compositionally biased region" description="Low complexity" evidence="1">
    <location>
        <begin position="199"/>
        <end position="216"/>
    </location>
</feature>
<name>A0AAD7GI39_MYCRO</name>
<feature type="region of interest" description="Disordered" evidence="1">
    <location>
        <begin position="42"/>
        <end position="307"/>
    </location>
</feature>
<keyword evidence="3" id="KW-1185">Reference proteome</keyword>
<feature type="compositionally biased region" description="Low complexity" evidence="1">
    <location>
        <begin position="271"/>
        <end position="291"/>
    </location>
</feature>
<organism evidence="2 3">
    <name type="scientific">Mycena rosella</name>
    <name type="common">Pink bonnet</name>
    <name type="synonym">Agaricus rosellus</name>
    <dbReference type="NCBI Taxonomy" id="1033263"/>
    <lineage>
        <taxon>Eukaryota</taxon>
        <taxon>Fungi</taxon>
        <taxon>Dikarya</taxon>
        <taxon>Basidiomycota</taxon>
        <taxon>Agaricomycotina</taxon>
        <taxon>Agaricomycetes</taxon>
        <taxon>Agaricomycetidae</taxon>
        <taxon>Agaricales</taxon>
        <taxon>Marasmiineae</taxon>
        <taxon>Mycenaceae</taxon>
        <taxon>Mycena</taxon>
    </lineage>
</organism>